<reference evidence="1 2" key="1">
    <citation type="submission" date="2016-01" db="EMBL/GenBank/DDBJ databases">
        <title>Draft Genome Sequences of Seven Thermophilic Sporeformers Isolated from Foods.</title>
        <authorList>
            <person name="Berendsen E.M."/>
            <person name="Wells-Bennik M.H."/>
            <person name="Krawcyk A.O."/>
            <person name="De Jong A."/>
            <person name="Holsappel S."/>
            <person name="Eijlander R.T."/>
            <person name="Kuipers O.P."/>
        </authorList>
    </citation>
    <scope>NUCLEOTIDE SEQUENCE [LARGE SCALE GENOMIC DNA]</scope>
    <source>
        <strain evidence="1 2">B4119</strain>
    </source>
</reference>
<proteinExistence type="predicted"/>
<evidence type="ECO:0000313" key="2">
    <source>
        <dbReference type="Proteomes" id="UP000075455"/>
    </source>
</evidence>
<sequence>MEVDKQKVAEVMVALQEAILSEDLARFYEHVGKLEKLTGEEFTGKVLYTFASQLSRENAIVNVILLPVIEELKRGEK</sequence>
<dbReference type="STRING" id="81408.B4119_0171"/>
<dbReference type="Proteomes" id="UP000075455">
    <property type="component" value="Unassembled WGS sequence"/>
</dbReference>
<evidence type="ECO:0000313" key="1">
    <source>
        <dbReference type="EMBL" id="KYD04136.1"/>
    </source>
</evidence>
<name>A0A150KWN6_9BACL</name>
<gene>
    <name evidence="1" type="ORF">B4119_0171</name>
</gene>
<dbReference type="EMBL" id="LQYS01000138">
    <property type="protein sequence ID" value="KYD04136.1"/>
    <property type="molecule type" value="Genomic_DNA"/>
</dbReference>
<accession>A0A150KWN6</accession>
<comment type="caution">
    <text evidence="1">The sequence shown here is derived from an EMBL/GenBank/DDBJ whole genome shotgun (WGS) entry which is preliminary data.</text>
</comment>
<dbReference type="AlphaFoldDB" id="A0A150KWN6"/>
<protein>
    <submittedName>
        <fullName evidence="1">Uncharacterized protein</fullName>
    </submittedName>
</protein>
<dbReference type="RefSeq" id="WP_061580416.1">
    <property type="nucleotide sequence ID" value="NZ_LQYS01000138.1"/>
</dbReference>
<organism evidence="1 2">
    <name type="scientific">Saccharococcus caldoxylosilyticus</name>
    <dbReference type="NCBI Taxonomy" id="81408"/>
    <lineage>
        <taxon>Bacteria</taxon>
        <taxon>Bacillati</taxon>
        <taxon>Bacillota</taxon>
        <taxon>Bacilli</taxon>
        <taxon>Bacillales</taxon>
        <taxon>Anoxybacillaceae</taxon>
        <taxon>Saccharococcus</taxon>
    </lineage>
</organism>
<dbReference type="PATRIC" id="fig|81408.3.peg.2393"/>